<dbReference type="SMART" id="SM00768">
    <property type="entry name" value="X8"/>
    <property type="match status" value="1"/>
</dbReference>
<dbReference type="OrthoDB" id="421038at2759"/>
<evidence type="ECO:0000256" key="2">
    <source>
        <dbReference type="ARBA" id="ARBA00005184"/>
    </source>
</evidence>
<evidence type="ECO:0000256" key="5">
    <source>
        <dbReference type="ARBA" id="ARBA00022729"/>
    </source>
</evidence>
<name>H0EXP0_GLAL7</name>
<evidence type="ECO:0000313" key="16">
    <source>
        <dbReference type="Proteomes" id="UP000005446"/>
    </source>
</evidence>
<protein>
    <submittedName>
        <fullName evidence="15">Putative 1,3-beta-glucanosyltransferase gel4</fullName>
    </submittedName>
</protein>
<reference evidence="15 16" key="1">
    <citation type="journal article" date="2012" name="Eukaryot. Cell">
        <title>Genome sequence of the fungus Glarea lozoyensis: the first genome sequence of a species from the Helotiaceae family.</title>
        <authorList>
            <person name="Youssar L."/>
            <person name="Gruening B.A."/>
            <person name="Erxleben A."/>
            <person name="Guenther S."/>
            <person name="Huettel W."/>
        </authorList>
    </citation>
    <scope>NUCLEOTIDE SEQUENCE [LARGE SCALE GENOMIC DNA]</scope>
    <source>
        <strain evidence="16">ATCC 74030 / MF5533</strain>
    </source>
</reference>
<evidence type="ECO:0000256" key="9">
    <source>
        <dbReference type="ARBA" id="ARBA00023157"/>
    </source>
</evidence>
<dbReference type="UniPathway" id="UPA00545">
    <property type="reaction ID" value="UER00823"/>
</dbReference>
<accession>H0EXP0</accession>
<dbReference type="InterPro" id="IPR017853">
    <property type="entry name" value="GH"/>
</dbReference>
<dbReference type="InterPro" id="IPR004886">
    <property type="entry name" value="Glucanosyltransferase"/>
</dbReference>
<keyword evidence="8" id="KW-0472">Membrane</keyword>
<feature type="signal peptide" evidence="13">
    <location>
        <begin position="1"/>
        <end position="22"/>
    </location>
</feature>
<evidence type="ECO:0000259" key="14">
    <source>
        <dbReference type="SMART" id="SM00768"/>
    </source>
</evidence>
<feature type="domain" description="X8" evidence="14">
    <location>
        <begin position="383"/>
        <end position="475"/>
    </location>
</feature>
<dbReference type="GO" id="GO:0030599">
    <property type="term" value="F:pectinesterase activity"/>
    <property type="evidence" value="ECO:0007669"/>
    <property type="project" value="InterPro"/>
</dbReference>
<dbReference type="InParanoid" id="H0EXP0"/>
<dbReference type="Pfam" id="PF03198">
    <property type="entry name" value="Glyco_hydro_72"/>
    <property type="match status" value="1"/>
</dbReference>
<organism evidence="15 16">
    <name type="scientific">Glarea lozoyensis (strain ATCC 74030 / MF5533)</name>
    <dbReference type="NCBI Taxonomy" id="1104152"/>
    <lineage>
        <taxon>Eukaryota</taxon>
        <taxon>Fungi</taxon>
        <taxon>Dikarya</taxon>
        <taxon>Ascomycota</taxon>
        <taxon>Pezizomycotina</taxon>
        <taxon>Leotiomycetes</taxon>
        <taxon>Helotiales</taxon>
        <taxon>Helotiaceae</taxon>
        <taxon>Glarea</taxon>
    </lineage>
</organism>
<dbReference type="GO" id="GO:0031505">
    <property type="term" value="P:fungal-type cell wall organization"/>
    <property type="evidence" value="ECO:0007669"/>
    <property type="project" value="TreeGrafter"/>
</dbReference>
<keyword evidence="6" id="KW-0378">Hydrolase</keyword>
<dbReference type="FunCoup" id="H0EXP0">
    <property type="interactions" value="110"/>
</dbReference>
<dbReference type="SUPFAM" id="SSF51445">
    <property type="entry name" value="(Trans)glycosidases"/>
    <property type="match status" value="1"/>
</dbReference>
<proteinExistence type="inferred from homology"/>
<comment type="subcellular location">
    <subcellularLocation>
        <location evidence="1">Cell membrane</location>
        <topology evidence="1">Lipid-anchor</topology>
        <topology evidence="1">GPI-anchor</topology>
    </subcellularLocation>
</comment>
<evidence type="ECO:0000256" key="7">
    <source>
        <dbReference type="ARBA" id="ARBA00023085"/>
    </source>
</evidence>
<dbReference type="EMBL" id="AGUE01000229">
    <property type="protein sequence ID" value="EHK96675.1"/>
    <property type="molecule type" value="Genomic_DNA"/>
</dbReference>
<keyword evidence="11" id="KW-0449">Lipoprotein</keyword>
<dbReference type="InterPro" id="IPR012334">
    <property type="entry name" value="Pectin_lyas_fold"/>
</dbReference>
<dbReference type="InterPro" id="IPR012946">
    <property type="entry name" value="X8"/>
</dbReference>
<comment type="similarity">
    <text evidence="3">Belongs to the glycosyl hydrolase 72 family.</text>
</comment>
<dbReference type="Pfam" id="PF07983">
    <property type="entry name" value="X8"/>
    <property type="match status" value="1"/>
</dbReference>
<dbReference type="GO" id="GO:0005886">
    <property type="term" value="C:plasma membrane"/>
    <property type="evidence" value="ECO:0007669"/>
    <property type="project" value="UniProtKB-SubCell"/>
</dbReference>
<sequence length="747" mass="78666">MGKSSLLPLFAAATALMSTASATLDPIVIKGSKFFYKTNGTQFFIKGVAYQSGIGSNGLEPAAGTKYVDPLGDEATCKRDVPRLQALGANTIRTYAIDPTLDHKPCMALLDAAGIYVISDLGEPSLSIDRSNPTWDVSLYQRYTSVIDALSPFTNTIGYFAGNEVPNNLTYTSSAAYVKAAVRDSKAYIKSKGYTQGVGYAADDDQTVRAQVASYFNCGDSSSTIDFWGYNIYEWCGDSSFQESGYADRVKEFSTYSVPSFFAEYGCNKPGGAAARKFSEVASLYGTDMTPVFSGGIVYEYFQEQNDFGLVSVVNSASVSPLSDYAAFSTALNAVKPSATQSASYTPTNSALSCPTVGANWAAASVLPPTPNTNVCACMVSSLSCTTKSSIDDLAVGQLFSTVCGLPGNPCKNVIGNATTGVYGAYSMCNATERLANAFDTYYQGLSATNKATGCDFGGNATLVSKPAVGASCSSAIASATAAAGAAASGGSSGSSSGGASSSASTSKSDAPNSIVGASLGLTKYFTVGFAMIAGFSGMGMILLYQDTVRLPLHSVLNKTNTFQVYIGKLGNAYFKSSEIAGQTDFLYGFGTAFIQSSRLLLRNCGGGITAWKGANTTFPNKYGVYISQSTVVAANSTIAPTIIGKCFLGRPWNIQHRSVFMDTYLDATINAAGYKKWGTGDERFSNLTLMAEYKDFGPGFNETGRIVGGVTTLLSEKQVKAYDKPVDVFMDENGRQPYVGWIDEDA</sequence>
<evidence type="ECO:0000256" key="4">
    <source>
        <dbReference type="ARBA" id="ARBA00022622"/>
    </source>
</evidence>
<keyword evidence="15" id="KW-0808">Transferase</keyword>
<dbReference type="GO" id="GO:0042124">
    <property type="term" value="F:1,3-beta-glucanosyltransferase activity"/>
    <property type="evidence" value="ECO:0007669"/>
    <property type="project" value="TreeGrafter"/>
</dbReference>
<evidence type="ECO:0000256" key="10">
    <source>
        <dbReference type="ARBA" id="ARBA00023180"/>
    </source>
</evidence>
<evidence type="ECO:0000256" key="12">
    <source>
        <dbReference type="SAM" id="MobiDB-lite"/>
    </source>
</evidence>
<keyword evidence="7" id="KW-0063">Aspartyl esterase</keyword>
<dbReference type="PANTHER" id="PTHR31468">
    <property type="entry name" value="1,3-BETA-GLUCANOSYLTRANSFERASE GAS1"/>
    <property type="match status" value="1"/>
</dbReference>
<gene>
    <name evidence="15" type="ORF">M7I_7579</name>
</gene>
<dbReference type="Gene3D" id="1.20.58.1040">
    <property type="match status" value="1"/>
</dbReference>
<evidence type="ECO:0000256" key="3">
    <source>
        <dbReference type="ARBA" id="ARBA00007528"/>
    </source>
</evidence>
<evidence type="ECO:0000256" key="11">
    <source>
        <dbReference type="ARBA" id="ARBA00023288"/>
    </source>
</evidence>
<dbReference type="GO" id="GO:0045490">
    <property type="term" value="P:pectin catabolic process"/>
    <property type="evidence" value="ECO:0007669"/>
    <property type="project" value="UniProtKB-UniPathway"/>
</dbReference>
<evidence type="ECO:0000256" key="8">
    <source>
        <dbReference type="ARBA" id="ARBA00023136"/>
    </source>
</evidence>
<dbReference type="GO" id="GO:0042545">
    <property type="term" value="P:cell wall modification"/>
    <property type="evidence" value="ECO:0007669"/>
    <property type="project" value="InterPro"/>
</dbReference>
<dbReference type="FunFam" id="3.20.20.80:FF:000038">
    <property type="entry name" value="1,3-beta-glucanosyltransferase"/>
    <property type="match status" value="1"/>
</dbReference>
<dbReference type="InterPro" id="IPR000070">
    <property type="entry name" value="Pectinesterase_cat"/>
</dbReference>
<feature type="chain" id="PRO_5011109578" evidence="13">
    <location>
        <begin position="23"/>
        <end position="747"/>
    </location>
</feature>
<evidence type="ECO:0000256" key="1">
    <source>
        <dbReference type="ARBA" id="ARBA00004609"/>
    </source>
</evidence>
<dbReference type="Pfam" id="PF01095">
    <property type="entry name" value="Pectinesterase"/>
    <property type="match status" value="1"/>
</dbReference>
<feature type="region of interest" description="Disordered" evidence="12">
    <location>
        <begin position="492"/>
        <end position="511"/>
    </location>
</feature>
<evidence type="ECO:0000256" key="6">
    <source>
        <dbReference type="ARBA" id="ARBA00022801"/>
    </source>
</evidence>
<comment type="caution">
    <text evidence="15">The sequence shown here is derived from an EMBL/GenBank/DDBJ whole genome shotgun (WGS) entry which is preliminary data.</text>
</comment>
<dbReference type="SUPFAM" id="SSF51126">
    <property type="entry name" value="Pectin lyase-like"/>
    <property type="match status" value="1"/>
</dbReference>
<keyword evidence="16" id="KW-1185">Reference proteome</keyword>
<dbReference type="Gene3D" id="2.160.20.10">
    <property type="entry name" value="Single-stranded right-handed beta-helix, Pectin lyase-like"/>
    <property type="match status" value="1"/>
</dbReference>
<dbReference type="PANTHER" id="PTHR31468:SF2">
    <property type="entry name" value="1,3-BETA-GLUCANOSYLTRANSFERASE GAS1"/>
    <property type="match status" value="1"/>
</dbReference>
<dbReference type="Proteomes" id="UP000005446">
    <property type="component" value="Unassembled WGS sequence"/>
</dbReference>
<dbReference type="HOGENOM" id="CLU_021855_2_1_1"/>
<dbReference type="Gene3D" id="3.20.20.80">
    <property type="entry name" value="Glycosidases"/>
    <property type="match status" value="1"/>
</dbReference>
<dbReference type="InterPro" id="IPR011050">
    <property type="entry name" value="Pectin_lyase_fold/virulence"/>
</dbReference>
<keyword evidence="4" id="KW-0336">GPI-anchor</keyword>
<feature type="compositionally biased region" description="Low complexity" evidence="12">
    <location>
        <begin position="498"/>
        <end position="511"/>
    </location>
</feature>
<comment type="pathway">
    <text evidence="2">Glycan metabolism; pectin degradation; 2-dehydro-3-deoxy-D-gluconate from pectin: step 1/5.</text>
</comment>
<dbReference type="GO" id="GO:0071970">
    <property type="term" value="P:fungal-type cell wall (1-&gt;3)-beta-D-glucan biosynthetic process"/>
    <property type="evidence" value="ECO:0007669"/>
    <property type="project" value="TreeGrafter"/>
</dbReference>
<keyword evidence="9" id="KW-1015">Disulfide bond</keyword>
<dbReference type="GO" id="GO:0098552">
    <property type="term" value="C:side of membrane"/>
    <property type="evidence" value="ECO:0007669"/>
    <property type="project" value="UniProtKB-KW"/>
</dbReference>
<evidence type="ECO:0000313" key="15">
    <source>
        <dbReference type="EMBL" id="EHK96675.1"/>
    </source>
</evidence>
<keyword evidence="10" id="KW-0325">Glycoprotein</keyword>
<evidence type="ECO:0000256" key="13">
    <source>
        <dbReference type="SAM" id="SignalP"/>
    </source>
</evidence>
<keyword evidence="5 13" id="KW-0732">Signal</keyword>
<dbReference type="AlphaFoldDB" id="H0EXP0"/>